<reference evidence="1" key="1">
    <citation type="submission" date="2021-01" db="EMBL/GenBank/DDBJ databases">
        <authorList>
            <person name="Corre E."/>
            <person name="Pelletier E."/>
            <person name="Niang G."/>
            <person name="Scheremetjew M."/>
            <person name="Finn R."/>
            <person name="Kale V."/>
            <person name="Holt S."/>
            <person name="Cochrane G."/>
            <person name="Meng A."/>
            <person name="Brown T."/>
            <person name="Cohen L."/>
        </authorList>
    </citation>
    <scope>NUCLEOTIDE SEQUENCE</scope>
    <source>
        <strain evidence="1">UTEX LB 985</strain>
    </source>
</reference>
<proteinExistence type="predicted"/>
<sequence>MDDLELSDLPENDKVGAVTTAVDVWLKAIHYTVDIHATLNDPFDMEAVAAHASKCECCTRFRTRSVLSSFPMPCRKFLTPPPPPPPHIGPTISIRCPSRARLIGRALSINEHTLNRALCQYVHGAFAHIKEGILEHGPGDRNNNAILEKGNRRKKRLGDHCTFCGGKNGHPASGVAKFNQPYRTREINVREK</sequence>
<dbReference type="EMBL" id="HBGU01043417">
    <property type="protein sequence ID" value="CAD9475304.1"/>
    <property type="molecule type" value="Transcribed_RNA"/>
</dbReference>
<protein>
    <submittedName>
        <fullName evidence="1">Uncharacterized protein</fullName>
    </submittedName>
</protein>
<gene>
    <name evidence="1" type="ORF">CBRE1094_LOCUS23682</name>
</gene>
<evidence type="ECO:0000313" key="1">
    <source>
        <dbReference type="EMBL" id="CAD9475304.1"/>
    </source>
</evidence>
<name>A0A7S2GYP8_9EUKA</name>
<dbReference type="AlphaFoldDB" id="A0A7S2GYP8"/>
<organism evidence="1">
    <name type="scientific">Haptolina brevifila</name>
    <dbReference type="NCBI Taxonomy" id="156173"/>
    <lineage>
        <taxon>Eukaryota</taxon>
        <taxon>Haptista</taxon>
        <taxon>Haptophyta</taxon>
        <taxon>Prymnesiophyceae</taxon>
        <taxon>Prymnesiales</taxon>
        <taxon>Prymnesiaceae</taxon>
        <taxon>Haptolina</taxon>
    </lineage>
</organism>
<accession>A0A7S2GYP8</accession>